<dbReference type="RefSeq" id="WP_192141297.1">
    <property type="nucleotide sequence ID" value="NZ_JACYXZ010000001.1"/>
</dbReference>
<name>A0A927Q0M8_9ACTN</name>
<sequence length="157" mass="16458">MTDLADLLVGTGAVGAAVVGGVLYAFSAFGMPGLRNAEPRVGMAAMQEMNRMAPRAPLVVPLMLTAALSAGLAVAAVLGRVDDRWWVLAGCLLYLAAFAITVAFHVPRNEALDRVDVHGPDAVEAWHQYAGAWVRWNHVRSAAAIAGSASLVVALVR</sequence>
<feature type="transmembrane region" description="Helical" evidence="1">
    <location>
        <begin position="55"/>
        <end position="79"/>
    </location>
</feature>
<keyword evidence="1" id="KW-0812">Transmembrane</keyword>
<protein>
    <submittedName>
        <fullName evidence="2">DUF1772 domain-containing protein</fullName>
    </submittedName>
</protein>
<keyword evidence="1" id="KW-1133">Transmembrane helix</keyword>
<gene>
    <name evidence="2" type="ORF">IE331_05725</name>
</gene>
<reference evidence="2" key="1">
    <citation type="submission" date="2020-09" db="EMBL/GenBank/DDBJ databases">
        <title>Nocardioides sp. strain MJB4 16S ribosomal RNA gene Genome sequencing and assembly.</title>
        <authorList>
            <person name="Kim I."/>
        </authorList>
    </citation>
    <scope>NUCLEOTIDE SEQUENCE</scope>
    <source>
        <strain evidence="2">MJB4</strain>
    </source>
</reference>
<keyword evidence="3" id="KW-1185">Reference proteome</keyword>
<evidence type="ECO:0000313" key="3">
    <source>
        <dbReference type="Proteomes" id="UP000616839"/>
    </source>
</evidence>
<feature type="transmembrane region" description="Helical" evidence="1">
    <location>
        <begin position="12"/>
        <end position="34"/>
    </location>
</feature>
<organism evidence="2 3">
    <name type="scientific">Nocardioides donggukensis</name>
    <dbReference type="NCBI Taxonomy" id="2774019"/>
    <lineage>
        <taxon>Bacteria</taxon>
        <taxon>Bacillati</taxon>
        <taxon>Actinomycetota</taxon>
        <taxon>Actinomycetes</taxon>
        <taxon>Propionibacteriales</taxon>
        <taxon>Nocardioidaceae</taxon>
        <taxon>Nocardioides</taxon>
    </lineage>
</organism>
<proteinExistence type="predicted"/>
<comment type="caution">
    <text evidence="2">The sequence shown here is derived from an EMBL/GenBank/DDBJ whole genome shotgun (WGS) entry which is preliminary data.</text>
</comment>
<dbReference type="Pfam" id="PF08592">
    <property type="entry name" value="Anthrone_oxy"/>
    <property type="match status" value="1"/>
</dbReference>
<accession>A0A927Q0M8</accession>
<dbReference type="EMBL" id="JACYXZ010000001">
    <property type="protein sequence ID" value="MBD8869117.1"/>
    <property type="molecule type" value="Genomic_DNA"/>
</dbReference>
<dbReference type="Proteomes" id="UP000616839">
    <property type="component" value="Unassembled WGS sequence"/>
</dbReference>
<feature type="transmembrane region" description="Helical" evidence="1">
    <location>
        <begin position="85"/>
        <end position="104"/>
    </location>
</feature>
<keyword evidence="1" id="KW-0472">Membrane</keyword>
<evidence type="ECO:0000256" key="1">
    <source>
        <dbReference type="SAM" id="Phobius"/>
    </source>
</evidence>
<dbReference type="InterPro" id="IPR013901">
    <property type="entry name" value="Anthrone_oxy"/>
</dbReference>
<dbReference type="AlphaFoldDB" id="A0A927Q0M8"/>
<evidence type="ECO:0000313" key="2">
    <source>
        <dbReference type="EMBL" id="MBD8869117.1"/>
    </source>
</evidence>